<accession>A0A9W9YSH7</accession>
<dbReference type="AlphaFoldDB" id="A0A9W9YSH7"/>
<dbReference type="Proteomes" id="UP001163046">
    <property type="component" value="Unassembled WGS sequence"/>
</dbReference>
<dbReference type="EC" id="2.7.1.33" evidence="2"/>
<proteinExistence type="predicted"/>
<dbReference type="SUPFAM" id="SSF54695">
    <property type="entry name" value="POZ domain"/>
    <property type="match status" value="1"/>
</dbReference>
<dbReference type="InterPro" id="IPR011333">
    <property type="entry name" value="SKP1/BTB/POZ_sf"/>
</dbReference>
<name>A0A9W9YSH7_9CNID</name>
<organism evidence="2 3">
    <name type="scientific">Desmophyllum pertusum</name>
    <dbReference type="NCBI Taxonomy" id="174260"/>
    <lineage>
        <taxon>Eukaryota</taxon>
        <taxon>Metazoa</taxon>
        <taxon>Cnidaria</taxon>
        <taxon>Anthozoa</taxon>
        <taxon>Hexacorallia</taxon>
        <taxon>Scleractinia</taxon>
        <taxon>Caryophylliina</taxon>
        <taxon>Caryophylliidae</taxon>
        <taxon>Desmophyllum</taxon>
    </lineage>
</organism>
<keyword evidence="3" id="KW-1185">Reference proteome</keyword>
<dbReference type="InterPro" id="IPR003131">
    <property type="entry name" value="T1-type_BTB"/>
</dbReference>
<evidence type="ECO:0000313" key="2">
    <source>
        <dbReference type="EMBL" id="KAJ7365461.1"/>
    </source>
</evidence>
<dbReference type="InterPro" id="IPR047876">
    <property type="entry name" value="SHKBP1/KCTD3"/>
</dbReference>
<gene>
    <name evidence="2" type="primary">KCTD3_3</name>
    <name evidence="2" type="ORF">OS493_005569</name>
</gene>
<dbReference type="PANTHER" id="PTHR15859:SF1">
    <property type="entry name" value="BTB DOMAIN-CONTAINING PROTEIN"/>
    <property type="match status" value="1"/>
</dbReference>
<comment type="caution">
    <text evidence="2">The sequence shown here is derived from an EMBL/GenBank/DDBJ whole genome shotgun (WGS) entry which is preliminary data.</text>
</comment>
<evidence type="ECO:0000259" key="1">
    <source>
        <dbReference type="Pfam" id="PF02214"/>
    </source>
</evidence>
<dbReference type="GO" id="GO:0051260">
    <property type="term" value="P:protein homooligomerization"/>
    <property type="evidence" value="ECO:0007669"/>
    <property type="project" value="InterPro"/>
</dbReference>
<dbReference type="PANTHER" id="PTHR15859">
    <property type="entry name" value="SETA BINDING PROTEIN 1"/>
    <property type="match status" value="1"/>
</dbReference>
<dbReference type="EMBL" id="MU827303">
    <property type="protein sequence ID" value="KAJ7365461.1"/>
    <property type="molecule type" value="Genomic_DNA"/>
</dbReference>
<feature type="domain" description="Potassium channel tetramerisation-type BTB" evidence="1">
    <location>
        <begin position="7"/>
        <end position="57"/>
    </location>
</feature>
<sequence length="135" mass="14991">MSFGEIITLNVGGRKFSTSKQTLTWIPDSFFSSLLSGRISSLRDETGAIFIDRDPEALGLDLRVIKHEAEYYGITPLAKRLALCEEVSNSKCGDVLFHGYLNPPEFPLPSLSRHSSISSPHKKKFCINCNQCIAI</sequence>
<dbReference type="Pfam" id="PF02214">
    <property type="entry name" value="BTB_2"/>
    <property type="match status" value="1"/>
</dbReference>
<reference evidence="2" key="1">
    <citation type="submission" date="2023-01" db="EMBL/GenBank/DDBJ databases">
        <title>Genome assembly of the deep-sea coral Lophelia pertusa.</title>
        <authorList>
            <person name="Herrera S."/>
            <person name="Cordes E."/>
        </authorList>
    </citation>
    <scope>NUCLEOTIDE SEQUENCE</scope>
    <source>
        <strain evidence="2">USNM1676648</strain>
        <tissue evidence="2">Polyp</tissue>
    </source>
</reference>
<dbReference type="OrthoDB" id="6077599at2759"/>
<protein>
    <submittedName>
        <fullName evidence="2">BTB/POZ domain-containing protein kctd3</fullName>
        <ecNumber evidence="2">2.7.1.33</ecNumber>
    </submittedName>
</protein>
<dbReference type="GO" id="GO:0004594">
    <property type="term" value="F:pantothenate kinase activity"/>
    <property type="evidence" value="ECO:0007669"/>
    <property type="project" value="UniProtKB-EC"/>
</dbReference>
<keyword evidence="2" id="KW-0808">Transferase</keyword>
<dbReference type="Gene3D" id="3.30.710.10">
    <property type="entry name" value="Potassium Channel Kv1.1, Chain A"/>
    <property type="match status" value="1"/>
</dbReference>
<evidence type="ECO:0000313" key="3">
    <source>
        <dbReference type="Proteomes" id="UP001163046"/>
    </source>
</evidence>